<dbReference type="PANTHER" id="PTHR11993">
    <property type="entry name" value="NADH-UBIQUINONE OXIDOREDUCTASE 49 KDA SUBUNIT"/>
    <property type="match status" value="1"/>
</dbReference>
<accession>A0A532V5T6</accession>
<dbReference type="GO" id="GO:0005886">
    <property type="term" value="C:plasma membrane"/>
    <property type="evidence" value="ECO:0007669"/>
    <property type="project" value="UniProtKB-SubCell"/>
</dbReference>
<dbReference type="InterPro" id="IPR022885">
    <property type="entry name" value="NDH1_su_D/H"/>
</dbReference>
<keyword evidence="1" id="KW-0830">Ubiquinone</keyword>
<keyword evidence="1" id="KW-1278">Translocase</keyword>
<comment type="function">
    <text evidence="1">NDH-1 shuttles electrons from NADH, via FMN and iron-sulfur (Fe-S) centers, to quinones in the respiratory chain. The immediate electron acceptor for the enzyme in this species is believed to be ubiquinone. Couples the redox reaction to proton translocation (for every two electrons transferred, four hydrogen ions are translocated across the cytoplasmic membrane), and thus conserves the redox energy in a proton gradient.</text>
</comment>
<proteinExistence type="inferred from homology"/>
<comment type="catalytic activity">
    <reaction evidence="1">
        <text>a quinone + NADH + 5 H(+)(in) = a quinol + NAD(+) + 4 H(+)(out)</text>
        <dbReference type="Rhea" id="RHEA:57888"/>
        <dbReference type="ChEBI" id="CHEBI:15378"/>
        <dbReference type="ChEBI" id="CHEBI:24646"/>
        <dbReference type="ChEBI" id="CHEBI:57540"/>
        <dbReference type="ChEBI" id="CHEBI:57945"/>
        <dbReference type="ChEBI" id="CHEBI:132124"/>
    </reaction>
</comment>
<dbReference type="NCBIfam" id="NF004739">
    <property type="entry name" value="PRK06075.1"/>
    <property type="match status" value="1"/>
</dbReference>
<keyword evidence="1" id="KW-0813">Transport</keyword>
<dbReference type="SUPFAM" id="SSF56762">
    <property type="entry name" value="HydB/Nqo4-like"/>
    <property type="match status" value="1"/>
</dbReference>
<gene>
    <name evidence="1" type="primary">nuoD</name>
    <name evidence="3" type="ORF">CEE37_02430</name>
</gene>
<dbReference type="GO" id="GO:0051287">
    <property type="term" value="F:NAD binding"/>
    <property type="evidence" value="ECO:0007669"/>
    <property type="project" value="InterPro"/>
</dbReference>
<dbReference type="EC" id="7.1.1.-" evidence="1"/>
<reference evidence="3 4" key="1">
    <citation type="submission" date="2017-06" db="EMBL/GenBank/DDBJ databases">
        <title>Novel microbial phyla capable of carbon fixation and sulfur reduction in deep-sea sediments.</title>
        <authorList>
            <person name="Huang J."/>
            <person name="Baker B."/>
            <person name="Wang Y."/>
        </authorList>
    </citation>
    <scope>NUCLEOTIDE SEQUENCE [LARGE SCALE GENOMIC DNA]</scope>
    <source>
        <strain evidence="3">B3_LCP</strain>
    </source>
</reference>
<feature type="domain" description="NADH-quinone oxidoreductase subunit D" evidence="2">
    <location>
        <begin position="145"/>
        <end position="318"/>
    </location>
</feature>
<dbReference type="EMBL" id="NJBN01000001">
    <property type="protein sequence ID" value="TKJ42565.1"/>
    <property type="molecule type" value="Genomic_DNA"/>
</dbReference>
<evidence type="ECO:0000256" key="1">
    <source>
        <dbReference type="HAMAP-Rule" id="MF_01358"/>
    </source>
</evidence>
<comment type="similarity">
    <text evidence="1">Belongs to the complex I 49 kDa subunit family.</text>
</comment>
<dbReference type="AlphaFoldDB" id="A0A532V5T6"/>
<evidence type="ECO:0000313" key="3">
    <source>
        <dbReference type="EMBL" id="TKJ42565.1"/>
    </source>
</evidence>
<comment type="subcellular location">
    <subcellularLocation>
        <location evidence="1">Cell membrane</location>
        <topology evidence="1">Peripheral membrane protein</topology>
        <orientation evidence="1">Cytoplasmic side</orientation>
    </subcellularLocation>
</comment>
<comment type="caution">
    <text evidence="3">The sequence shown here is derived from an EMBL/GenBank/DDBJ whole genome shotgun (WGS) entry which is preliminary data.</text>
</comment>
<sequence length="396" mass="44408">MKETKELNIPLGPVLEKWETLVESSGASGERMVLQMGPQHPATHGVLRLELETDGEIVTKIVPYIGYLHRCFEKVAENITWNQVVPYTDRMDYLASMNMSLGYALTVEKLMGIEVNERVQALRVITCEINRIASHCVFLATYGLDIGAWTPLLYLFQEREHIIDLLEELSGSRLLFNYIRPGGLAHDVPDGWLKKVREFCDFMDPKIPELNELLSYNKIFIERTANVGVMTPEVALTYGITGPNLRACGVDYDLRRDIPYSGYEKYDFEPQLGKGEQGQAGDSWDRYIVRVREMQESLKIIRQAIDSLPDGDISEKIPKNFNKMPVGDAYMTTEAPRGEVGFYIVSDGTKTPYRVKARSGAYCSVSVIPAIGTGLLIADVVAIVASVDIVLGEVDR</sequence>
<dbReference type="InterPro" id="IPR029014">
    <property type="entry name" value="NiFe-Hase_large"/>
</dbReference>
<dbReference type="GO" id="GO:0048038">
    <property type="term" value="F:quinone binding"/>
    <property type="evidence" value="ECO:0007669"/>
    <property type="project" value="UniProtKB-KW"/>
</dbReference>
<dbReference type="HAMAP" id="MF_01358">
    <property type="entry name" value="NDH1_NuoD"/>
    <property type="match status" value="1"/>
</dbReference>
<evidence type="ECO:0000313" key="4">
    <source>
        <dbReference type="Proteomes" id="UP000319619"/>
    </source>
</evidence>
<protein>
    <recommendedName>
        <fullName evidence="1">NADH-quinone oxidoreductase subunit D</fullName>
        <ecNumber evidence="1">7.1.1.-</ecNumber>
    </recommendedName>
    <alternativeName>
        <fullName evidence="1">NADH dehydrogenase I subunit D</fullName>
    </alternativeName>
    <alternativeName>
        <fullName evidence="1">NDH-1 subunit D</fullName>
    </alternativeName>
</protein>
<dbReference type="PANTHER" id="PTHR11993:SF10">
    <property type="entry name" value="NADH DEHYDROGENASE [UBIQUINONE] IRON-SULFUR PROTEIN 2, MITOCHONDRIAL"/>
    <property type="match status" value="1"/>
</dbReference>
<organism evidence="3 4">
    <name type="scientific">candidate division LCP-89 bacterium B3_LCP</name>
    <dbReference type="NCBI Taxonomy" id="2012998"/>
    <lineage>
        <taxon>Bacteria</taxon>
        <taxon>Pseudomonadati</taxon>
        <taxon>Bacteria division LCP-89</taxon>
    </lineage>
</organism>
<keyword evidence="1" id="KW-0520">NAD</keyword>
<keyword evidence="1" id="KW-0472">Membrane</keyword>
<comment type="subunit">
    <text evidence="1">NDH-1 is composed of 14 different subunits. Subunits NuoB, C, D, E, F, and G constitute the peripheral sector of the complex.</text>
</comment>
<dbReference type="GO" id="GO:0050136">
    <property type="term" value="F:NADH dehydrogenase (quinone) (non-electrogenic) activity"/>
    <property type="evidence" value="ECO:0007669"/>
    <property type="project" value="UniProtKB-UniRule"/>
</dbReference>
<keyword evidence="1" id="KW-0874">Quinone</keyword>
<keyword evidence="1" id="KW-1003">Cell membrane</keyword>
<dbReference type="Gene3D" id="1.10.645.10">
    <property type="entry name" value="Cytochrome-c3 Hydrogenase, chain B"/>
    <property type="match status" value="1"/>
</dbReference>
<dbReference type="InterPro" id="IPR001135">
    <property type="entry name" value="NADH_Q_OxRdtase_suD"/>
</dbReference>
<name>A0A532V5T6_UNCL8</name>
<dbReference type="Pfam" id="PF00346">
    <property type="entry name" value="Complex1_49kDa"/>
    <property type="match status" value="2"/>
</dbReference>
<feature type="domain" description="NADH-quinone oxidoreductase subunit D" evidence="2">
    <location>
        <begin position="323"/>
        <end position="396"/>
    </location>
</feature>
<evidence type="ECO:0000259" key="2">
    <source>
        <dbReference type="Pfam" id="PF00346"/>
    </source>
</evidence>
<dbReference type="Proteomes" id="UP000319619">
    <property type="component" value="Unassembled WGS sequence"/>
</dbReference>